<keyword evidence="4" id="KW-1185">Reference proteome</keyword>
<reference evidence="3" key="2">
    <citation type="submission" date="2023-06" db="EMBL/GenBank/DDBJ databases">
        <authorList>
            <consortium name="Lawrence Berkeley National Laboratory"/>
            <person name="Haridas S."/>
            <person name="Hensen N."/>
            <person name="Bonometti L."/>
            <person name="Westerberg I."/>
            <person name="Brannstrom I.O."/>
            <person name="Guillou S."/>
            <person name="Cros-Aarteil S."/>
            <person name="Calhoun S."/>
            <person name="Kuo A."/>
            <person name="Mondo S."/>
            <person name="Pangilinan J."/>
            <person name="Riley R."/>
            <person name="LaButti K."/>
            <person name="Andreopoulos B."/>
            <person name="Lipzen A."/>
            <person name="Chen C."/>
            <person name="Yanf M."/>
            <person name="Daum C."/>
            <person name="Ng V."/>
            <person name="Clum A."/>
            <person name="Steindorff A."/>
            <person name="Ohm R."/>
            <person name="Martin F."/>
            <person name="Silar P."/>
            <person name="Natvig D."/>
            <person name="Lalanne C."/>
            <person name="Gautier V."/>
            <person name="Ament-velasquez S.L."/>
            <person name="Kruys A."/>
            <person name="Hutchinson M.I."/>
            <person name="Powell A.J."/>
            <person name="Barry K."/>
            <person name="Miller A.N."/>
            <person name="Grigoriev I.V."/>
            <person name="Debuchy R."/>
            <person name="Gladieux P."/>
            <person name="Thoren M.H."/>
            <person name="Johannesson H."/>
        </authorList>
    </citation>
    <scope>NUCLEOTIDE SEQUENCE</scope>
    <source>
        <strain evidence="3">CBS 232.78</strain>
    </source>
</reference>
<proteinExistence type="predicted"/>
<comment type="caution">
    <text evidence="3">The sequence shown here is derived from an EMBL/GenBank/DDBJ whole genome shotgun (WGS) entry which is preliminary data.</text>
</comment>
<evidence type="ECO:0000313" key="4">
    <source>
        <dbReference type="Proteomes" id="UP001285441"/>
    </source>
</evidence>
<name>A0AAE0U3Y9_9PEZI</name>
<dbReference type="AlphaFoldDB" id="A0AAE0U3Y9"/>
<feature type="region of interest" description="Disordered" evidence="1">
    <location>
        <begin position="1"/>
        <end position="95"/>
    </location>
</feature>
<accession>A0AAE0U3Y9</accession>
<feature type="compositionally biased region" description="Pro residues" evidence="1">
    <location>
        <begin position="74"/>
        <end position="89"/>
    </location>
</feature>
<evidence type="ECO:0000313" key="3">
    <source>
        <dbReference type="EMBL" id="KAK3389709.1"/>
    </source>
</evidence>
<evidence type="ECO:0000256" key="2">
    <source>
        <dbReference type="SAM" id="Phobius"/>
    </source>
</evidence>
<gene>
    <name evidence="3" type="ORF">B0H63DRAFT_103196</name>
</gene>
<evidence type="ECO:0000256" key="1">
    <source>
        <dbReference type="SAM" id="MobiDB-lite"/>
    </source>
</evidence>
<feature type="compositionally biased region" description="Low complexity" evidence="1">
    <location>
        <begin position="27"/>
        <end position="43"/>
    </location>
</feature>
<sequence>MATPGGAAEEFYSMSGAASGPAPYDKPAPLSSSSDPSYRPSRPTDTGSGGYKPIPIPSADPPSYRPQQPSGLSYPPPNNSLPSFPPPPATNGTTTINVAAPPVVVTDHLPAIATTATKPSLRDSRASTALALREYMNLQRARLRKDEIGIDERLRIQASTVLGDLQTLRSEVAELVEDAESHRWRRFLIGGAIAAFIPIVRKLFRRPKDERESSNDTEYAFKKSKSLVARILDSTRRPGIATVAFFVFAVMYVFQNEVSLRVARTVSKRLKRLSVKVEDGKEELTEDDLKLLQGWRWRVLMWS</sequence>
<keyword evidence="2" id="KW-0472">Membrane</keyword>
<protein>
    <submittedName>
        <fullName evidence="3">Uncharacterized protein</fullName>
    </submittedName>
</protein>
<organism evidence="3 4">
    <name type="scientific">Podospora didyma</name>
    <dbReference type="NCBI Taxonomy" id="330526"/>
    <lineage>
        <taxon>Eukaryota</taxon>
        <taxon>Fungi</taxon>
        <taxon>Dikarya</taxon>
        <taxon>Ascomycota</taxon>
        <taxon>Pezizomycotina</taxon>
        <taxon>Sordariomycetes</taxon>
        <taxon>Sordariomycetidae</taxon>
        <taxon>Sordariales</taxon>
        <taxon>Podosporaceae</taxon>
        <taxon>Podospora</taxon>
    </lineage>
</organism>
<keyword evidence="2" id="KW-1133">Transmembrane helix</keyword>
<reference evidence="3" key="1">
    <citation type="journal article" date="2023" name="Mol. Phylogenet. Evol.">
        <title>Genome-scale phylogeny and comparative genomics of the fungal order Sordariales.</title>
        <authorList>
            <person name="Hensen N."/>
            <person name="Bonometti L."/>
            <person name="Westerberg I."/>
            <person name="Brannstrom I.O."/>
            <person name="Guillou S."/>
            <person name="Cros-Aarteil S."/>
            <person name="Calhoun S."/>
            <person name="Haridas S."/>
            <person name="Kuo A."/>
            <person name="Mondo S."/>
            <person name="Pangilinan J."/>
            <person name="Riley R."/>
            <person name="LaButti K."/>
            <person name="Andreopoulos B."/>
            <person name="Lipzen A."/>
            <person name="Chen C."/>
            <person name="Yan M."/>
            <person name="Daum C."/>
            <person name="Ng V."/>
            <person name="Clum A."/>
            <person name="Steindorff A."/>
            <person name="Ohm R.A."/>
            <person name="Martin F."/>
            <person name="Silar P."/>
            <person name="Natvig D.O."/>
            <person name="Lalanne C."/>
            <person name="Gautier V."/>
            <person name="Ament-Velasquez S.L."/>
            <person name="Kruys A."/>
            <person name="Hutchinson M.I."/>
            <person name="Powell A.J."/>
            <person name="Barry K."/>
            <person name="Miller A.N."/>
            <person name="Grigoriev I.V."/>
            <person name="Debuchy R."/>
            <person name="Gladieux P."/>
            <person name="Hiltunen Thoren M."/>
            <person name="Johannesson H."/>
        </authorList>
    </citation>
    <scope>NUCLEOTIDE SEQUENCE</scope>
    <source>
        <strain evidence="3">CBS 232.78</strain>
    </source>
</reference>
<feature type="compositionally biased region" description="Pro residues" evidence="1">
    <location>
        <begin position="54"/>
        <end position="64"/>
    </location>
</feature>
<keyword evidence="2" id="KW-0812">Transmembrane</keyword>
<feature type="transmembrane region" description="Helical" evidence="2">
    <location>
        <begin position="238"/>
        <end position="254"/>
    </location>
</feature>
<dbReference type="EMBL" id="JAULSW010000002">
    <property type="protein sequence ID" value="KAK3389709.1"/>
    <property type="molecule type" value="Genomic_DNA"/>
</dbReference>
<dbReference type="Proteomes" id="UP001285441">
    <property type="component" value="Unassembled WGS sequence"/>
</dbReference>